<evidence type="ECO:0000313" key="2">
    <source>
        <dbReference type="Proteomes" id="UP000250928"/>
    </source>
</evidence>
<evidence type="ECO:0008006" key="3">
    <source>
        <dbReference type="Google" id="ProtNLM"/>
    </source>
</evidence>
<organism evidence="1 2">
    <name type="scientific">Candidatus Sedimenticola endophacoides</name>
    <dbReference type="NCBI Taxonomy" id="2548426"/>
    <lineage>
        <taxon>Bacteria</taxon>
        <taxon>Pseudomonadati</taxon>
        <taxon>Pseudomonadota</taxon>
        <taxon>Gammaproteobacteria</taxon>
        <taxon>Chromatiales</taxon>
        <taxon>Sedimenticolaceae</taxon>
        <taxon>Sedimenticola</taxon>
    </lineage>
</organism>
<gene>
    <name evidence="1" type="ORF">C3L24_02355</name>
</gene>
<sequence>MTLAGRREGADWHIGAEASGITFDAARRAFRMLGEPLSGVRLDFRATAGIELSGSGTLPRKLAWGLDFSDLAFADAQERHLGEGVAGRWKGSAHHRDGAWSGTQSLRLNRGALLTPYLYLEPGASPIGVETRFRIDDAFERLRFDQSSYRQEGVLALHGSGDYHLTGGGGLVRLDLESEPSSLAALYQACLAPILGHTLLGEIDLGGSLQASLRLGARGPEALRLTLDEIDLVHRGGAEGLFALRGLEGVLNWDAAEATRESHIAWRGGHLFERIDLGGGRLPLKLSGQHLRMTAPSSLPVLDGALHLDSLEAEWGDGEAHAALSGFLTPISMELLSRAFGWPPMSGQLSGMIPSVRYADGLITVNGTSLMRVFDGEILIKDLVLEDLFRALPALSAEITLKSIDLEALTRTFSFGKITGRLDGTIEGLRLEDWEPVAFDARFATPEGDDSRHRISQRAVDNISNLGGAGVSGALSRSFLRFFEEFRYDRLGIRCRLKNGVCEMGGIESKDRGYYLVKGSGLPRIDIMGFNRQTDWNLLIEKLKQMTQGEAPVIE</sequence>
<reference evidence="1 2" key="1">
    <citation type="submission" date="2018-01" db="EMBL/GenBank/DDBJ databases">
        <title>Novel co-symbiosis in the lucinid bivalve Phacoides pectinatus.</title>
        <authorList>
            <person name="Lim S.J."/>
            <person name="Davis B.G."/>
            <person name="Gill D.E."/>
            <person name="Engel A.S."/>
            <person name="Anderson L.C."/>
            <person name="Campbell B.J."/>
        </authorList>
    </citation>
    <scope>NUCLEOTIDE SEQUENCE [LARGE SCALE GENOMIC DNA]</scope>
    <source>
        <strain evidence="1">N3_P5</strain>
    </source>
</reference>
<dbReference type="EMBL" id="PQCO01000105">
    <property type="protein sequence ID" value="PUE04899.1"/>
    <property type="molecule type" value="Genomic_DNA"/>
</dbReference>
<name>A0A6N4E210_9GAMM</name>
<proteinExistence type="predicted"/>
<protein>
    <recommendedName>
        <fullName evidence="3">Dicarboxylate transport domain-containing protein</fullName>
    </recommendedName>
</protein>
<accession>A0A6N4E210</accession>
<dbReference type="AlphaFoldDB" id="A0A6N4E210"/>
<evidence type="ECO:0000313" key="1">
    <source>
        <dbReference type="EMBL" id="PUE04899.1"/>
    </source>
</evidence>
<comment type="caution">
    <text evidence="1">The sequence shown here is derived from an EMBL/GenBank/DDBJ whole genome shotgun (WGS) entry which is preliminary data.</text>
</comment>
<dbReference type="Proteomes" id="UP000250928">
    <property type="component" value="Unassembled WGS sequence"/>
</dbReference>